<accession>A0ABQ9TVH6</accession>
<feature type="compositionally biased region" description="Basic and acidic residues" evidence="1">
    <location>
        <begin position="7"/>
        <end position="24"/>
    </location>
</feature>
<organism evidence="2 3">
    <name type="scientific">Saguinus oedipus</name>
    <name type="common">Cotton-top tamarin</name>
    <name type="synonym">Oedipomidas oedipus</name>
    <dbReference type="NCBI Taxonomy" id="9490"/>
    <lineage>
        <taxon>Eukaryota</taxon>
        <taxon>Metazoa</taxon>
        <taxon>Chordata</taxon>
        <taxon>Craniata</taxon>
        <taxon>Vertebrata</taxon>
        <taxon>Euteleostomi</taxon>
        <taxon>Mammalia</taxon>
        <taxon>Eutheria</taxon>
        <taxon>Euarchontoglires</taxon>
        <taxon>Primates</taxon>
        <taxon>Haplorrhini</taxon>
        <taxon>Platyrrhini</taxon>
        <taxon>Cebidae</taxon>
        <taxon>Callitrichinae</taxon>
        <taxon>Saguinus</taxon>
    </lineage>
</organism>
<protein>
    <submittedName>
        <fullName evidence="2">Uncharacterized protein</fullName>
    </submittedName>
</protein>
<evidence type="ECO:0000313" key="2">
    <source>
        <dbReference type="EMBL" id="KAK2088803.1"/>
    </source>
</evidence>
<keyword evidence="3" id="KW-1185">Reference proteome</keyword>
<proteinExistence type="predicted"/>
<dbReference type="EMBL" id="JASSZA010000019">
    <property type="protein sequence ID" value="KAK2088803.1"/>
    <property type="molecule type" value="Genomic_DNA"/>
</dbReference>
<name>A0ABQ9TVH6_SAGOE</name>
<feature type="region of interest" description="Disordered" evidence="1">
    <location>
        <begin position="1"/>
        <end position="33"/>
    </location>
</feature>
<gene>
    <name evidence="2" type="ORF">P7K49_034710</name>
</gene>
<evidence type="ECO:0000256" key="1">
    <source>
        <dbReference type="SAM" id="MobiDB-lite"/>
    </source>
</evidence>
<dbReference type="Proteomes" id="UP001266305">
    <property type="component" value="Unassembled WGS sequence"/>
</dbReference>
<feature type="non-terminal residue" evidence="2">
    <location>
        <position position="70"/>
    </location>
</feature>
<comment type="caution">
    <text evidence="2">The sequence shown here is derived from an EMBL/GenBank/DDBJ whole genome shotgun (WGS) entry which is preliminary data.</text>
</comment>
<evidence type="ECO:0000313" key="3">
    <source>
        <dbReference type="Proteomes" id="UP001266305"/>
    </source>
</evidence>
<sequence>MTLKTALGEKDPRGMGRHSTEEQQTKGTGTNTVTLQTALGENEEEEKQKQNSFCKAKIHCTKQAICSGTG</sequence>
<reference evidence="2 3" key="1">
    <citation type="submission" date="2023-05" db="EMBL/GenBank/DDBJ databases">
        <title>B98-5 Cell Line De Novo Hybrid Assembly: An Optical Mapping Approach.</title>
        <authorList>
            <person name="Kananen K."/>
            <person name="Auerbach J.A."/>
            <person name="Kautto E."/>
            <person name="Blachly J.S."/>
        </authorList>
    </citation>
    <scope>NUCLEOTIDE SEQUENCE [LARGE SCALE GENOMIC DNA]</scope>
    <source>
        <strain evidence="2">B95-8</strain>
        <tissue evidence="2">Cell line</tissue>
    </source>
</reference>